<dbReference type="PANTHER" id="PTHR42693">
    <property type="entry name" value="ARYLSULFATASE FAMILY MEMBER"/>
    <property type="match status" value="1"/>
</dbReference>
<dbReference type="Proteomes" id="UP000635665">
    <property type="component" value="Unassembled WGS sequence"/>
</dbReference>
<sequence length="527" mass="59751">MNMSKPCFGFLYIAVLSLLGCNSVNKTVEIRDSKERPNVLIIYPDQLRRYSAGFWSEPGYRDAVVGKPDPVITPTIDNLAKNAVVFTQAFANYPLCSPSRGMLLSGMYPEQNGIWNNARVGREESLKENIITITNLFHEEGYDISYFGKAHYIKPVPKFNNAGDYVGTEDAWGGNYINEFDTYIPPGVDRHDIDYYYQVLKDEHANPFVFSNDPAVVGGNKDGELYQPREFSTKIESETIIEYLKNKRNQRNADKPFFMIWSINPPHNPWDNANTDMVEYRKHYDTDKYPNIDSALVVRPNADFKVASYARNYFANVTSIDKYIGRVLEQLKKMKVLDNTIVVFTADHGEMMGSHGLTAKNVFYTESTAVPFIVHWPKKVKPGKTDALLGSPDIYPTIASLVGLKEETPEAVEGKDLSAFIKNPGKVDAKPGSILLMLKNSRGLQTNRYTLVLTEVKEQQGNLEGAKIGEAYIFDNTKDPYQYYKIPLEEKPGLSGKLLKALAQKLKKANDPWFQDKKYKNLIPYQD</sequence>
<dbReference type="EMBL" id="JAEHNY010000015">
    <property type="protein sequence ID" value="MBI6121263.1"/>
    <property type="molecule type" value="Genomic_DNA"/>
</dbReference>
<keyword evidence="5" id="KW-1185">Reference proteome</keyword>
<organism evidence="4 5">
    <name type="scientific">Salegentibacter maritimus</name>
    <dbReference type="NCBI Taxonomy" id="2794347"/>
    <lineage>
        <taxon>Bacteria</taxon>
        <taxon>Pseudomonadati</taxon>
        <taxon>Bacteroidota</taxon>
        <taxon>Flavobacteriia</taxon>
        <taxon>Flavobacteriales</taxon>
        <taxon>Flavobacteriaceae</taxon>
        <taxon>Salegentibacter</taxon>
    </lineage>
</organism>
<proteinExistence type="inferred from homology"/>
<reference evidence="4 5" key="1">
    <citation type="submission" date="2020-12" db="EMBL/GenBank/DDBJ databases">
        <title>Salegentibacter orientalis sp. nov., isolated from costal sediment.</title>
        <authorList>
            <person name="Lian F.-B."/>
        </authorList>
    </citation>
    <scope>NUCLEOTIDE SEQUENCE [LARGE SCALE GENOMIC DNA]</scope>
    <source>
        <strain evidence="4 5">F60176</strain>
    </source>
</reference>
<dbReference type="PANTHER" id="PTHR42693:SF53">
    <property type="entry name" value="ENDO-4-O-SULFATASE"/>
    <property type="match status" value="1"/>
</dbReference>
<dbReference type="InterPro" id="IPR000917">
    <property type="entry name" value="Sulfatase_N"/>
</dbReference>
<dbReference type="PROSITE" id="PS51257">
    <property type="entry name" value="PROKAR_LIPOPROTEIN"/>
    <property type="match status" value="1"/>
</dbReference>
<name>A0ABS0TMN0_9FLAO</name>
<evidence type="ECO:0000259" key="3">
    <source>
        <dbReference type="Pfam" id="PF00884"/>
    </source>
</evidence>
<evidence type="ECO:0000256" key="1">
    <source>
        <dbReference type="ARBA" id="ARBA00008779"/>
    </source>
</evidence>
<dbReference type="SUPFAM" id="SSF53649">
    <property type="entry name" value="Alkaline phosphatase-like"/>
    <property type="match status" value="1"/>
</dbReference>
<accession>A0ABS0TMN0</accession>
<dbReference type="Gene3D" id="3.30.1120.10">
    <property type="match status" value="1"/>
</dbReference>
<dbReference type="InterPro" id="IPR050738">
    <property type="entry name" value="Sulfatase"/>
</dbReference>
<dbReference type="RefSeq" id="WP_198639390.1">
    <property type="nucleotide sequence ID" value="NZ_JAEHNY010000015.1"/>
</dbReference>
<dbReference type="InterPro" id="IPR017850">
    <property type="entry name" value="Alkaline_phosphatase_core_sf"/>
</dbReference>
<dbReference type="Gene3D" id="3.40.720.10">
    <property type="entry name" value="Alkaline Phosphatase, subunit A"/>
    <property type="match status" value="1"/>
</dbReference>
<evidence type="ECO:0000313" key="4">
    <source>
        <dbReference type="EMBL" id="MBI6121263.1"/>
    </source>
</evidence>
<evidence type="ECO:0000313" key="5">
    <source>
        <dbReference type="Proteomes" id="UP000635665"/>
    </source>
</evidence>
<protein>
    <submittedName>
        <fullName evidence="4">Sulfatase-like hydrolase/transferase</fullName>
    </submittedName>
</protein>
<gene>
    <name evidence="4" type="ORF">I6U50_14650</name>
</gene>
<keyword evidence="2" id="KW-0378">Hydrolase</keyword>
<comment type="caution">
    <text evidence="4">The sequence shown here is derived from an EMBL/GenBank/DDBJ whole genome shotgun (WGS) entry which is preliminary data.</text>
</comment>
<dbReference type="Pfam" id="PF00884">
    <property type="entry name" value="Sulfatase"/>
    <property type="match status" value="1"/>
</dbReference>
<comment type="similarity">
    <text evidence="1">Belongs to the sulfatase family.</text>
</comment>
<evidence type="ECO:0000256" key="2">
    <source>
        <dbReference type="ARBA" id="ARBA00022801"/>
    </source>
</evidence>
<feature type="domain" description="Sulfatase N-terminal" evidence="3">
    <location>
        <begin position="38"/>
        <end position="403"/>
    </location>
</feature>